<dbReference type="GO" id="GO:0052905">
    <property type="term" value="F:tRNA (guanosine(9)-N1)-methyltransferase activity"/>
    <property type="evidence" value="ECO:0007669"/>
    <property type="project" value="UniProtKB-EC"/>
</dbReference>
<dbReference type="InterPro" id="IPR038459">
    <property type="entry name" value="MT_TRM10-typ_sf"/>
</dbReference>
<evidence type="ECO:0000259" key="7">
    <source>
        <dbReference type="PROSITE" id="PS51675"/>
    </source>
</evidence>
<dbReference type="Gene3D" id="3.40.1280.30">
    <property type="match status" value="1"/>
</dbReference>
<evidence type="ECO:0000313" key="8">
    <source>
        <dbReference type="EMBL" id="KAK7590267.1"/>
    </source>
</evidence>
<evidence type="ECO:0000256" key="5">
    <source>
        <dbReference type="ARBA" id="ARBA00048434"/>
    </source>
</evidence>
<evidence type="ECO:0000256" key="3">
    <source>
        <dbReference type="ARBA" id="ARBA00022679"/>
    </source>
</evidence>
<keyword evidence="9" id="KW-1185">Reference proteome</keyword>
<dbReference type="GO" id="GO:0005654">
    <property type="term" value="C:nucleoplasm"/>
    <property type="evidence" value="ECO:0007669"/>
    <property type="project" value="TreeGrafter"/>
</dbReference>
<reference evidence="8 9" key="1">
    <citation type="submission" date="2024-03" db="EMBL/GenBank/DDBJ databases">
        <title>Adaptation during the transition from Ophiocordyceps entomopathogen to insect associate is accompanied by gene loss and intensified selection.</title>
        <authorList>
            <person name="Ward C.M."/>
            <person name="Onetto C.A."/>
            <person name="Borneman A.R."/>
        </authorList>
    </citation>
    <scope>NUCLEOTIDE SEQUENCE [LARGE SCALE GENOMIC DNA]</scope>
    <source>
        <strain evidence="8">AWRI1</strain>
        <tissue evidence="8">Single Adult Female</tissue>
    </source>
</reference>
<feature type="region of interest" description="Disordered" evidence="6">
    <location>
        <begin position="294"/>
        <end position="342"/>
    </location>
</feature>
<dbReference type="InterPro" id="IPR028564">
    <property type="entry name" value="MT_TRM10-typ"/>
</dbReference>
<keyword evidence="2" id="KW-0489">Methyltransferase</keyword>
<dbReference type="InterPro" id="IPR007356">
    <property type="entry name" value="tRNA_m1G_MeTrfase_euk"/>
</dbReference>
<dbReference type="PANTHER" id="PTHR13563:SF13">
    <property type="entry name" value="TRNA METHYLTRANSFERASE 10 HOMOLOG A"/>
    <property type="match status" value="1"/>
</dbReference>
<comment type="caution">
    <text evidence="8">The sequence shown here is derived from an EMBL/GenBank/DDBJ whole genome shotgun (WGS) entry which is preliminary data.</text>
</comment>
<dbReference type="CDD" id="cd18101">
    <property type="entry name" value="Trm10euk_A"/>
    <property type="match status" value="1"/>
</dbReference>
<dbReference type="FunFam" id="3.40.1280.30:FF:000001">
    <property type="entry name" value="tRNA methyltransferase 10 homolog A"/>
    <property type="match status" value="1"/>
</dbReference>
<accession>A0AAN9Y3W2</accession>
<comment type="catalytic activity">
    <reaction evidence="5">
        <text>guanosine(9) in tRNA + S-adenosyl-L-methionine = N(1)-methylguanosine(9) in tRNA + S-adenosyl-L-homocysteine + H(+)</text>
        <dbReference type="Rhea" id="RHEA:43156"/>
        <dbReference type="Rhea" id="RHEA-COMP:10367"/>
        <dbReference type="Rhea" id="RHEA-COMP:10368"/>
        <dbReference type="ChEBI" id="CHEBI:15378"/>
        <dbReference type="ChEBI" id="CHEBI:57856"/>
        <dbReference type="ChEBI" id="CHEBI:59789"/>
        <dbReference type="ChEBI" id="CHEBI:73542"/>
        <dbReference type="ChEBI" id="CHEBI:74269"/>
        <dbReference type="EC" id="2.1.1.221"/>
    </reaction>
</comment>
<dbReference type="EC" id="2.1.1.221" evidence="1"/>
<dbReference type="Proteomes" id="UP001367676">
    <property type="component" value="Unassembled WGS sequence"/>
</dbReference>
<dbReference type="GO" id="GO:0000049">
    <property type="term" value="F:tRNA binding"/>
    <property type="evidence" value="ECO:0007669"/>
    <property type="project" value="TreeGrafter"/>
</dbReference>
<dbReference type="PROSITE" id="PS51675">
    <property type="entry name" value="SAM_MT_TRM10"/>
    <property type="match status" value="1"/>
</dbReference>
<dbReference type="AlphaFoldDB" id="A0AAN9Y3W2"/>
<organism evidence="8 9">
    <name type="scientific">Parthenolecanium corni</name>
    <dbReference type="NCBI Taxonomy" id="536013"/>
    <lineage>
        <taxon>Eukaryota</taxon>
        <taxon>Metazoa</taxon>
        <taxon>Ecdysozoa</taxon>
        <taxon>Arthropoda</taxon>
        <taxon>Hexapoda</taxon>
        <taxon>Insecta</taxon>
        <taxon>Pterygota</taxon>
        <taxon>Neoptera</taxon>
        <taxon>Paraneoptera</taxon>
        <taxon>Hemiptera</taxon>
        <taxon>Sternorrhyncha</taxon>
        <taxon>Coccoidea</taxon>
        <taxon>Coccidae</taxon>
        <taxon>Parthenolecanium</taxon>
    </lineage>
</organism>
<keyword evidence="3" id="KW-0808">Transferase</keyword>
<evidence type="ECO:0000256" key="1">
    <source>
        <dbReference type="ARBA" id="ARBA00012797"/>
    </source>
</evidence>
<sequence length="342" mass="38822">MEPVTLLSEISSNEAPIVDPKQHSFSELALSEGEATNEDRCASHSENLSDPSIAYSKRQLKRLKKIENRQKMRDEWKLQRKLRNKARKTRNKLAKLDLEKTKITPMSNSSRKFAVVIDFSYDELMSPKDLVKCGNQVVRCYSANRRSSNPMQLHFCNFTGKIEAELAKNNGYKKWDIHFHENNYLDVFDDKSKLVYLTSESRNVLDTLEEGKIYIIGGLVDHNAHKGVSYRKAVHEGISHAQLPIKKYIQMKSRSVLTINHVFEILLKVSNGESWAQALPGAVPARFFEAATVKNDEQENDVTETAPAENQDSDTEMHSADETNSCSTPVESPETTENISTE</sequence>
<proteinExistence type="predicted"/>
<evidence type="ECO:0000313" key="9">
    <source>
        <dbReference type="Proteomes" id="UP001367676"/>
    </source>
</evidence>
<dbReference type="EMBL" id="JBBCAQ010000022">
    <property type="protein sequence ID" value="KAK7590267.1"/>
    <property type="molecule type" value="Genomic_DNA"/>
</dbReference>
<keyword evidence="4" id="KW-0949">S-adenosyl-L-methionine</keyword>
<dbReference type="PANTHER" id="PTHR13563">
    <property type="entry name" value="TRNA (GUANINE-9-) METHYLTRANSFERASE"/>
    <property type="match status" value="1"/>
</dbReference>
<gene>
    <name evidence="8" type="ORF">V9T40_001880</name>
</gene>
<dbReference type="GO" id="GO:0002939">
    <property type="term" value="P:tRNA N1-guanine methylation"/>
    <property type="evidence" value="ECO:0007669"/>
    <property type="project" value="TreeGrafter"/>
</dbReference>
<name>A0AAN9Y3W2_9HEMI</name>
<evidence type="ECO:0000256" key="4">
    <source>
        <dbReference type="ARBA" id="ARBA00022691"/>
    </source>
</evidence>
<feature type="domain" description="SAM-dependent MTase TRM10-type" evidence="7">
    <location>
        <begin position="99"/>
        <end position="290"/>
    </location>
</feature>
<evidence type="ECO:0000256" key="6">
    <source>
        <dbReference type="SAM" id="MobiDB-lite"/>
    </source>
</evidence>
<protein>
    <recommendedName>
        <fullName evidence="1">tRNA (guanine(9)-N(1))-methyltransferase</fullName>
        <ecNumber evidence="1">2.1.1.221</ecNumber>
    </recommendedName>
</protein>
<evidence type="ECO:0000256" key="2">
    <source>
        <dbReference type="ARBA" id="ARBA00022603"/>
    </source>
</evidence>
<feature type="compositionally biased region" description="Polar residues" evidence="6">
    <location>
        <begin position="322"/>
        <end position="342"/>
    </location>
</feature>